<dbReference type="EMBL" id="KN847533">
    <property type="protein sequence ID" value="KIW07090.1"/>
    <property type="molecule type" value="Genomic_DNA"/>
</dbReference>
<keyword evidence="4" id="KW-1185">Reference proteome</keyword>
<feature type="compositionally biased region" description="Acidic residues" evidence="2">
    <location>
        <begin position="321"/>
        <end position="337"/>
    </location>
</feature>
<protein>
    <submittedName>
        <fullName evidence="3">Uncharacterized protein</fullName>
    </submittedName>
</protein>
<evidence type="ECO:0000313" key="3">
    <source>
        <dbReference type="EMBL" id="KIW07090.1"/>
    </source>
</evidence>
<name>A0A0D2AKJ8_9PEZI</name>
<gene>
    <name evidence="3" type="ORF">PV09_01974</name>
</gene>
<evidence type="ECO:0000313" key="4">
    <source>
        <dbReference type="Proteomes" id="UP000053259"/>
    </source>
</evidence>
<comment type="similarity">
    <text evidence="1">Belongs to the PHAF1 family.</text>
</comment>
<dbReference type="Proteomes" id="UP000053259">
    <property type="component" value="Unassembled WGS sequence"/>
</dbReference>
<dbReference type="Pfam" id="PF03676">
    <property type="entry name" value="PHAF1"/>
    <property type="match status" value="2"/>
</dbReference>
<feature type="region of interest" description="Disordered" evidence="2">
    <location>
        <begin position="262"/>
        <end position="337"/>
    </location>
</feature>
<dbReference type="InterPro" id="IPR039156">
    <property type="entry name" value="PHAF1/BROMI"/>
</dbReference>
<evidence type="ECO:0000256" key="2">
    <source>
        <dbReference type="SAM" id="MobiDB-lite"/>
    </source>
</evidence>
<dbReference type="OrthoDB" id="411211at2759"/>
<sequence>MASLQTLRVVNGVSIGPFTIGASIHHVLGRVKTDPAAWPKIHVKYSTSEPLLHPIVVELPANGLRLNFDPAEQRLRFIEVLDFSKVRLQHGEHTINRLPAGNDEIRALPTATAQAGPDFKHVYKEFGPSNPGEYVGDDGKAGTYCISFKEGIAFLFPITAPEGFSKLDFVRQVAVLDSSACGPATAMVVFRGRSWPLARRDIYTADLSDLPLAPGATGGRREGMPAETELARVRDRGRVELLRRDVPPFMIRLGETTQQDLLTELGPPDSMFKQDRSKAVGGRKRRTSSMSSRRSGLQLDGHDRTGGSGRALSETDSSDAWSDEDEDEDETVVNEAEEDADVGTWWNYYSHGIDVLIAQAHQVPARSPTAPQDDENDVEEPYRNVAIARNHLTVTKICIHGNIPGSWQFNRHRRLRWTLESWPLPEHAQATFAPVPDGPRPLTSETKFRDIQSHLRAVFADTYASPLEEAEQQQPQAFNRDWGENACLGNSVELLGGFEDGGSRKRGASAYGAESEYVRLGEVLVYGFPGLAFEVLKNGCVAWLQVW</sequence>
<dbReference type="GO" id="GO:0005802">
    <property type="term" value="C:trans-Golgi network"/>
    <property type="evidence" value="ECO:0007669"/>
    <property type="project" value="TreeGrafter"/>
</dbReference>
<dbReference type="InterPro" id="IPR005373">
    <property type="entry name" value="PHAF1"/>
</dbReference>
<evidence type="ECO:0000256" key="1">
    <source>
        <dbReference type="ARBA" id="ARBA00024339"/>
    </source>
</evidence>
<dbReference type="AlphaFoldDB" id="A0A0D2AKJ8"/>
<dbReference type="GO" id="GO:0043001">
    <property type="term" value="P:Golgi to plasma membrane protein transport"/>
    <property type="evidence" value="ECO:0007669"/>
    <property type="project" value="TreeGrafter"/>
</dbReference>
<proteinExistence type="inferred from homology"/>
<dbReference type="PANTHER" id="PTHR13465:SF2">
    <property type="entry name" value="PHAGOSOME ASSEMBLY FACTOR 1"/>
    <property type="match status" value="1"/>
</dbReference>
<reference evidence="3 4" key="1">
    <citation type="submission" date="2015-01" db="EMBL/GenBank/DDBJ databases">
        <title>The Genome Sequence of Ochroconis gallopava CBS43764.</title>
        <authorList>
            <consortium name="The Broad Institute Genomics Platform"/>
            <person name="Cuomo C."/>
            <person name="de Hoog S."/>
            <person name="Gorbushina A."/>
            <person name="Stielow B."/>
            <person name="Teixiera M."/>
            <person name="Abouelleil A."/>
            <person name="Chapman S.B."/>
            <person name="Priest M."/>
            <person name="Young S.K."/>
            <person name="Wortman J."/>
            <person name="Nusbaum C."/>
            <person name="Birren B."/>
        </authorList>
    </citation>
    <scope>NUCLEOTIDE SEQUENCE [LARGE SCALE GENOMIC DNA]</scope>
    <source>
        <strain evidence="3 4">CBS 43764</strain>
    </source>
</reference>
<organism evidence="3 4">
    <name type="scientific">Verruconis gallopava</name>
    <dbReference type="NCBI Taxonomy" id="253628"/>
    <lineage>
        <taxon>Eukaryota</taxon>
        <taxon>Fungi</taxon>
        <taxon>Dikarya</taxon>
        <taxon>Ascomycota</taxon>
        <taxon>Pezizomycotina</taxon>
        <taxon>Dothideomycetes</taxon>
        <taxon>Pleosporomycetidae</taxon>
        <taxon>Venturiales</taxon>
        <taxon>Sympoventuriaceae</taxon>
        <taxon>Verruconis</taxon>
    </lineage>
</organism>
<accession>A0A0D2AKJ8</accession>
<dbReference type="InParanoid" id="A0A0D2AKJ8"/>
<dbReference type="PANTHER" id="PTHR13465">
    <property type="entry name" value="UPF0183 PROTEIN"/>
    <property type="match status" value="1"/>
</dbReference>
<dbReference type="STRING" id="253628.A0A0D2AKJ8"/>
<dbReference type="HOGENOM" id="CLU_032056_3_0_1"/>
<dbReference type="RefSeq" id="XP_016216959.1">
    <property type="nucleotide sequence ID" value="XM_016354943.1"/>
</dbReference>
<dbReference type="VEuPathDB" id="FungiDB:PV09_01974"/>
<dbReference type="GeneID" id="27309947"/>